<dbReference type="eggNOG" id="ENOG502SA1Z">
    <property type="taxonomic scope" value="Eukaryota"/>
</dbReference>
<sequence>MADSLVVVLDDTSSRSAELAAQLGLPLCASAPSETTALLQFYGDVLQLAPADPKQSGPIAVDFCGGANAHRLQGGAELIAKAVRGRSREPLHMLDATAGLGRDSFVLASRDFTVHMLEQSPIVAVLLADGLARAQRSDDARIVEIAQRMTLQPAEASAFLQSTDALFDVIYLDPMFPPSDKSALVKKEMRLFQQLFHGAETNYAPLLEMARSHARLRVVVKRPRKAEPLAQQTPDYTLEGKSVRFDVYVTR</sequence>
<accession>B9TK65</accession>
<keyword evidence="2" id="KW-1185">Reference proteome</keyword>
<protein>
    <submittedName>
        <fullName evidence="1">Uncharacterized protein</fullName>
    </submittedName>
</protein>
<reference evidence="2" key="1">
    <citation type="journal article" date="2010" name="Nat. Biotechnol.">
        <title>Draft genome sequence of the oilseed species Ricinus communis.</title>
        <authorList>
            <person name="Chan A.P."/>
            <person name="Crabtree J."/>
            <person name="Zhao Q."/>
            <person name="Lorenzi H."/>
            <person name="Orvis J."/>
            <person name="Puiu D."/>
            <person name="Melake-Berhan A."/>
            <person name="Jones K.M."/>
            <person name="Redman J."/>
            <person name="Chen G."/>
            <person name="Cahoon E.B."/>
            <person name="Gedil M."/>
            <person name="Stanke M."/>
            <person name="Haas B.J."/>
            <person name="Wortman J.R."/>
            <person name="Fraser-Liggett C.M."/>
            <person name="Ravel J."/>
            <person name="Rabinowicz P.D."/>
        </authorList>
    </citation>
    <scope>NUCLEOTIDE SEQUENCE [LARGE SCALE GENOMIC DNA]</scope>
    <source>
        <strain evidence="2">cv. Hale</strain>
    </source>
</reference>
<dbReference type="InParanoid" id="B9TK65"/>
<dbReference type="Gene3D" id="3.40.50.150">
    <property type="entry name" value="Vaccinia Virus protein VP39"/>
    <property type="match status" value="1"/>
</dbReference>
<dbReference type="Pfam" id="PF04445">
    <property type="entry name" value="SAM_MT"/>
    <property type="match status" value="1"/>
</dbReference>
<gene>
    <name evidence="1" type="ORF">RCOM_1949330</name>
</gene>
<dbReference type="STRING" id="3988.B9TK65"/>
<dbReference type="HAMAP" id="MF_01523">
    <property type="entry name" value="16SrRNA_methyltr_J"/>
    <property type="match status" value="1"/>
</dbReference>
<organism evidence="1 2">
    <name type="scientific">Ricinus communis</name>
    <name type="common">Castor bean</name>
    <dbReference type="NCBI Taxonomy" id="3988"/>
    <lineage>
        <taxon>Eukaryota</taxon>
        <taxon>Viridiplantae</taxon>
        <taxon>Streptophyta</taxon>
        <taxon>Embryophyta</taxon>
        <taxon>Tracheophyta</taxon>
        <taxon>Spermatophyta</taxon>
        <taxon>Magnoliopsida</taxon>
        <taxon>eudicotyledons</taxon>
        <taxon>Gunneridae</taxon>
        <taxon>Pentapetalae</taxon>
        <taxon>rosids</taxon>
        <taxon>fabids</taxon>
        <taxon>Malpighiales</taxon>
        <taxon>Euphorbiaceae</taxon>
        <taxon>Acalyphoideae</taxon>
        <taxon>Acalypheae</taxon>
        <taxon>Ricinus</taxon>
    </lineage>
</organism>
<dbReference type="EMBL" id="EQ984766">
    <property type="protein sequence ID" value="EEF23749.1"/>
    <property type="molecule type" value="Genomic_DNA"/>
</dbReference>
<dbReference type="InterPro" id="IPR029063">
    <property type="entry name" value="SAM-dependent_MTases_sf"/>
</dbReference>
<name>B9TK65_RICCO</name>
<dbReference type="AlphaFoldDB" id="B9TK65"/>
<dbReference type="SUPFAM" id="SSF53335">
    <property type="entry name" value="S-adenosyl-L-methionine-dependent methyltransferases"/>
    <property type="match status" value="1"/>
</dbReference>
<dbReference type="PANTHER" id="PTHR36112:SF1">
    <property type="entry name" value="RIBOSOMAL RNA SMALL SUBUNIT METHYLTRANSFERASE J"/>
    <property type="match status" value="1"/>
</dbReference>
<dbReference type="PANTHER" id="PTHR36112">
    <property type="entry name" value="RIBOSOMAL RNA SMALL SUBUNIT METHYLTRANSFERASE J"/>
    <property type="match status" value="1"/>
</dbReference>
<dbReference type="GO" id="GO:0008990">
    <property type="term" value="F:rRNA (guanine-N2-)-methyltransferase activity"/>
    <property type="evidence" value="ECO:0007669"/>
    <property type="project" value="InterPro"/>
</dbReference>
<evidence type="ECO:0000313" key="1">
    <source>
        <dbReference type="EMBL" id="EEF23749.1"/>
    </source>
</evidence>
<dbReference type="Proteomes" id="UP000008311">
    <property type="component" value="Unassembled WGS sequence"/>
</dbReference>
<evidence type="ECO:0000313" key="2">
    <source>
        <dbReference type="Proteomes" id="UP000008311"/>
    </source>
</evidence>
<dbReference type="InterPro" id="IPR007536">
    <property type="entry name" value="16SrRNA_methylTrfase_J"/>
</dbReference>
<proteinExistence type="inferred from homology"/>